<organism evidence="15 16">
    <name type="scientific">Corchorus olitorius</name>
    <dbReference type="NCBI Taxonomy" id="93759"/>
    <lineage>
        <taxon>Eukaryota</taxon>
        <taxon>Viridiplantae</taxon>
        <taxon>Streptophyta</taxon>
        <taxon>Embryophyta</taxon>
        <taxon>Tracheophyta</taxon>
        <taxon>Spermatophyta</taxon>
        <taxon>Magnoliopsida</taxon>
        <taxon>eudicotyledons</taxon>
        <taxon>Gunneridae</taxon>
        <taxon>Pentapetalae</taxon>
        <taxon>rosids</taxon>
        <taxon>malvids</taxon>
        <taxon>Malvales</taxon>
        <taxon>Malvaceae</taxon>
        <taxon>Grewioideae</taxon>
        <taxon>Apeibeae</taxon>
        <taxon>Corchorus</taxon>
    </lineage>
</organism>
<accession>A0A1R3IRI3</accession>
<evidence type="ECO:0000256" key="5">
    <source>
        <dbReference type="ARBA" id="ARBA00022729"/>
    </source>
</evidence>
<keyword evidence="10 12" id="KW-0472">Membrane</keyword>
<dbReference type="InterPro" id="IPR013210">
    <property type="entry name" value="LRR_N_plant-typ"/>
</dbReference>
<dbReference type="Gene3D" id="3.30.200.20">
    <property type="entry name" value="Phosphorylase Kinase, domain 1"/>
    <property type="match status" value="1"/>
</dbReference>
<evidence type="ECO:0000256" key="12">
    <source>
        <dbReference type="SAM" id="Phobius"/>
    </source>
</evidence>
<evidence type="ECO:0000313" key="15">
    <source>
        <dbReference type="EMBL" id="OMO85186.1"/>
    </source>
</evidence>
<evidence type="ECO:0000256" key="9">
    <source>
        <dbReference type="ARBA" id="ARBA00022989"/>
    </source>
</evidence>
<dbReference type="InterPro" id="IPR011009">
    <property type="entry name" value="Kinase-like_dom_sf"/>
</dbReference>
<dbReference type="Pfam" id="PF00560">
    <property type="entry name" value="LRR_1"/>
    <property type="match status" value="5"/>
</dbReference>
<dbReference type="GO" id="GO:0004672">
    <property type="term" value="F:protein kinase activity"/>
    <property type="evidence" value="ECO:0007669"/>
    <property type="project" value="InterPro"/>
</dbReference>
<dbReference type="FunFam" id="1.10.510.10:FF:000095">
    <property type="entry name" value="protein STRUBBELIG-RECEPTOR FAMILY 8"/>
    <property type="match status" value="1"/>
</dbReference>
<dbReference type="Gene3D" id="1.10.510.10">
    <property type="entry name" value="Transferase(Phosphotransferase) domain 1"/>
    <property type="match status" value="1"/>
</dbReference>
<dbReference type="FunFam" id="3.80.10.10:FF:000234">
    <property type="entry name" value="Probable inactive receptor kinase RLK902"/>
    <property type="match status" value="1"/>
</dbReference>
<dbReference type="PROSITE" id="PS50011">
    <property type="entry name" value="PROTEIN_KINASE_DOM"/>
    <property type="match status" value="1"/>
</dbReference>
<feature type="domain" description="Protein kinase" evidence="14">
    <location>
        <begin position="326"/>
        <end position="597"/>
    </location>
</feature>
<dbReference type="InterPro" id="IPR001245">
    <property type="entry name" value="Ser-Thr/Tyr_kinase_cat_dom"/>
</dbReference>
<keyword evidence="6" id="KW-0677">Repeat</keyword>
<dbReference type="SUPFAM" id="SSF56112">
    <property type="entry name" value="Protein kinase-like (PK-like)"/>
    <property type="match status" value="1"/>
</dbReference>
<evidence type="ECO:0000256" key="8">
    <source>
        <dbReference type="ARBA" id="ARBA00022840"/>
    </source>
</evidence>
<evidence type="ECO:0000256" key="2">
    <source>
        <dbReference type="ARBA" id="ARBA00022553"/>
    </source>
</evidence>
<dbReference type="PANTHER" id="PTHR48010:SF6">
    <property type="entry name" value="OS01G0223600 PROTEIN"/>
    <property type="match status" value="1"/>
</dbReference>
<evidence type="ECO:0000313" key="16">
    <source>
        <dbReference type="Proteomes" id="UP000187203"/>
    </source>
</evidence>
<keyword evidence="9 12" id="KW-1133">Transmembrane helix</keyword>
<dbReference type="STRING" id="93759.A0A1R3IRI3"/>
<dbReference type="Pfam" id="PF08263">
    <property type="entry name" value="LRRNT_2"/>
    <property type="match status" value="1"/>
</dbReference>
<dbReference type="GO" id="GO:0005524">
    <property type="term" value="F:ATP binding"/>
    <property type="evidence" value="ECO:0007669"/>
    <property type="project" value="UniProtKB-KW"/>
</dbReference>
<keyword evidence="5 13" id="KW-0732">Signal</keyword>
<dbReference type="Proteomes" id="UP000187203">
    <property type="component" value="Unassembled WGS sequence"/>
</dbReference>
<dbReference type="InterPro" id="IPR000719">
    <property type="entry name" value="Prot_kinase_dom"/>
</dbReference>
<evidence type="ECO:0000256" key="3">
    <source>
        <dbReference type="ARBA" id="ARBA00022614"/>
    </source>
</evidence>
<evidence type="ECO:0000256" key="6">
    <source>
        <dbReference type="ARBA" id="ARBA00022737"/>
    </source>
</evidence>
<proteinExistence type="predicted"/>
<feature type="signal peptide" evidence="13">
    <location>
        <begin position="1"/>
        <end position="22"/>
    </location>
</feature>
<dbReference type="EMBL" id="AWUE01017755">
    <property type="protein sequence ID" value="OMO85186.1"/>
    <property type="molecule type" value="Genomic_DNA"/>
</dbReference>
<gene>
    <name evidence="15" type="ORF">COLO4_21729</name>
</gene>
<dbReference type="FunFam" id="3.30.200.20:FF:000307">
    <property type="entry name" value="pollen receptor-like kinase 1"/>
    <property type="match status" value="1"/>
</dbReference>
<feature type="compositionally biased region" description="Polar residues" evidence="11">
    <location>
        <begin position="605"/>
        <end position="615"/>
    </location>
</feature>
<evidence type="ECO:0000256" key="11">
    <source>
        <dbReference type="SAM" id="MobiDB-lite"/>
    </source>
</evidence>
<evidence type="ECO:0000256" key="7">
    <source>
        <dbReference type="ARBA" id="ARBA00022741"/>
    </source>
</evidence>
<dbReference type="GO" id="GO:0016020">
    <property type="term" value="C:membrane"/>
    <property type="evidence" value="ECO:0007669"/>
    <property type="project" value="UniProtKB-SubCell"/>
</dbReference>
<keyword evidence="2" id="KW-0597">Phosphoprotein</keyword>
<comment type="subcellular location">
    <subcellularLocation>
        <location evidence="1">Membrane</location>
    </subcellularLocation>
</comment>
<keyword evidence="8" id="KW-0067">ATP-binding</keyword>
<keyword evidence="4 12" id="KW-0812">Transmembrane</keyword>
<keyword evidence="3" id="KW-0433">Leucine-rich repeat</keyword>
<dbReference type="InterPro" id="IPR001611">
    <property type="entry name" value="Leu-rich_rpt"/>
</dbReference>
<name>A0A1R3IRI3_9ROSI</name>
<keyword evidence="16" id="KW-1185">Reference proteome</keyword>
<feature type="transmembrane region" description="Helical" evidence="12">
    <location>
        <begin position="251"/>
        <end position="276"/>
    </location>
</feature>
<feature type="chain" id="PRO_5013068467" description="Protein kinase domain-containing protein" evidence="13">
    <location>
        <begin position="23"/>
        <end position="629"/>
    </location>
</feature>
<evidence type="ECO:0000259" key="14">
    <source>
        <dbReference type="PROSITE" id="PS50011"/>
    </source>
</evidence>
<comment type="caution">
    <text evidence="15">The sequence shown here is derived from an EMBL/GenBank/DDBJ whole genome shotgun (WGS) entry which is preliminary data.</text>
</comment>
<feature type="region of interest" description="Disordered" evidence="11">
    <location>
        <begin position="598"/>
        <end position="629"/>
    </location>
</feature>
<evidence type="ECO:0000256" key="13">
    <source>
        <dbReference type="SAM" id="SignalP"/>
    </source>
</evidence>
<dbReference type="InterPro" id="IPR050994">
    <property type="entry name" value="At_inactive_RLKs"/>
</dbReference>
<keyword evidence="7" id="KW-0547">Nucleotide-binding</keyword>
<dbReference type="Gene3D" id="3.80.10.10">
    <property type="entry name" value="Ribonuclease Inhibitor"/>
    <property type="match status" value="2"/>
</dbReference>
<dbReference type="AlphaFoldDB" id="A0A1R3IRI3"/>
<dbReference type="Pfam" id="PF07714">
    <property type="entry name" value="PK_Tyr_Ser-Thr"/>
    <property type="match status" value="1"/>
</dbReference>
<protein>
    <recommendedName>
        <fullName evidence="14">Protein kinase domain-containing protein</fullName>
    </recommendedName>
</protein>
<evidence type="ECO:0000256" key="10">
    <source>
        <dbReference type="ARBA" id="ARBA00023136"/>
    </source>
</evidence>
<dbReference type="SUPFAM" id="SSF52058">
    <property type="entry name" value="L domain-like"/>
    <property type="match status" value="1"/>
</dbReference>
<dbReference type="InterPro" id="IPR032675">
    <property type="entry name" value="LRR_dom_sf"/>
</dbReference>
<dbReference type="OrthoDB" id="676979at2759"/>
<reference evidence="16" key="1">
    <citation type="submission" date="2013-09" db="EMBL/GenBank/DDBJ databases">
        <title>Corchorus olitorius genome sequencing.</title>
        <authorList>
            <person name="Alam M."/>
            <person name="Haque M.S."/>
            <person name="Islam M.S."/>
            <person name="Emdad E.M."/>
            <person name="Islam M.M."/>
            <person name="Ahmed B."/>
            <person name="Halim A."/>
            <person name="Hossen Q.M.M."/>
            <person name="Hossain M.Z."/>
            <person name="Ahmed R."/>
            <person name="Khan M.M."/>
            <person name="Islam R."/>
            <person name="Rashid M.M."/>
            <person name="Khan S.A."/>
            <person name="Rahman M.S."/>
            <person name="Alam M."/>
            <person name="Yahiya A.S."/>
            <person name="Khan M.S."/>
            <person name="Azam M.S."/>
            <person name="Haque T."/>
            <person name="Lashkar M.Z.H."/>
            <person name="Akhand A.I."/>
            <person name="Morshed G."/>
            <person name="Roy S."/>
            <person name="Uddin K.S."/>
            <person name="Rabeya T."/>
            <person name="Hossain A.S."/>
            <person name="Chowdhury A."/>
            <person name="Snigdha A.R."/>
            <person name="Mortoza M.S."/>
            <person name="Matin S.A."/>
            <person name="Hoque S.M.E."/>
            <person name="Islam M.K."/>
            <person name="Roy D.K."/>
            <person name="Haider R."/>
            <person name="Moosa M.M."/>
            <person name="Elias S.M."/>
            <person name="Hasan A.M."/>
            <person name="Jahan S."/>
            <person name="Shafiuddin M."/>
            <person name="Mahmood N."/>
            <person name="Shommy N.S."/>
        </authorList>
    </citation>
    <scope>NUCLEOTIDE SEQUENCE [LARGE SCALE GENOMIC DNA]</scope>
    <source>
        <strain evidence="16">cv. O-4</strain>
    </source>
</reference>
<sequence length="629" mass="69746">MGALYIFSWLCFLSLVLFKGNADLVEDKQALLDFVNNLRHSRSLNWNESSPVCNNWIGVTCNSDNSRIIAVRLPGIGLHGPIPPNTISRLSALQILSLRSNGISGNFPSDFTYLRNLSFLYLQYNNFSGPLPLDFSAWKNLTIINLSNNRFNGSIPTSLSNLTHLQALNLANNSLSGEIPDLSLPSLQQINLSNNNLTGSVPKSLLRFPRSVFGGNNITFESFSPETSPDVAPSSQPYVNTKKSGRLGETALLGIIIAACVLGIVAFAFLIIVCCSRRKSEDVYSRKLQKGEMSPEKVVSRSQDANNRLFFFEGCNYTFDLEDLLRASAEVLGKGTFGISYKAVLEDATTVVVKRLKEVNAGKRDFEQQMEVVGSIRHPNVVELKAYYYSKDERLMVYEYFNQGSVSSLLHGKRGEDRIPLDWDARMKIAIGAARGIARIHMENGGKFVHGNIKSSNIFLNSQQYGCVSDLGLSTIMSPLAPPISRAAGYRAPEVTDTRKAMQPSDVYSFGVVLLELLTGKSPIHTTGGDEIVHLVRWVHSVVREEWTAEVFDIELMRYPNIEEEMVEMLQIAMTCVVRMPDQRPKMPELVKMIENVRRIDSDNRPSSGNRSESSTPPPASVSAGESQV</sequence>
<dbReference type="PANTHER" id="PTHR48010">
    <property type="entry name" value="OS05G0588300 PROTEIN"/>
    <property type="match status" value="1"/>
</dbReference>
<evidence type="ECO:0000256" key="4">
    <source>
        <dbReference type="ARBA" id="ARBA00022692"/>
    </source>
</evidence>
<evidence type="ECO:0000256" key="1">
    <source>
        <dbReference type="ARBA" id="ARBA00004370"/>
    </source>
</evidence>